<dbReference type="GO" id="GO:0005737">
    <property type="term" value="C:cytoplasm"/>
    <property type="evidence" value="ECO:0007669"/>
    <property type="project" value="UniProtKB-SubCell"/>
</dbReference>
<comment type="catalytic activity">
    <reaction evidence="12">
        <text>L-threonine + hydrogencarbonate + ATP = L-threonylcarbamoyladenylate + diphosphate + H2O</text>
        <dbReference type="Rhea" id="RHEA:36407"/>
        <dbReference type="ChEBI" id="CHEBI:15377"/>
        <dbReference type="ChEBI" id="CHEBI:17544"/>
        <dbReference type="ChEBI" id="CHEBI:30616"/>
        <dbReference type="ChEBI" id="CHEBI:33019"/>
        <dbReference type="ChEBI" id="CHEBI:57926"/>
        <dbReference type="ChEBI" id="CHEBI:73682"/>
        <dbReference type="EC" id="2.7.7.87"/>
    </reaction>
</comment>
<feature type="region of interest" description="Disordered" evidence="13">
    <location>
        <begin position="334"/>
        <end position="399"/>
    </location>
</feature>
<proteinExistence type="inferred from homology"/>
<keyword evidence="8" id="KW-0548">Nucleotidyltransferase</keyword>
<evidence type="ECO:0000256" key="10">
    <source>
        <dbReference type="ARBA" id="ARBA00022840"/>
    </source>
</evidence>
<keyword evidence="10" id="KW-0067">ATP-binding</keyword>
<sequence>MRPFKICSLRSAFGLSSGPRLYRCISITTSSGISSRRRKITTKSTSTSSIVRMETIINNSRQLSSLPYTNCKTRIVSLKELDLPETASDEEYREIYHRYIQSAETNANAALLRDAVESIRHGLAPPVAFPTETVYGLGADATNEAAIQGIFAAKGRPSDNPLIVHAASVAHLERLTGERLPEIYRSLAQRFWPGPLTILLPVPQHSQSPSSWPRFAKNVHPGQSTIGFRIPSSKYARFFIAATDRPIAGPSANSSGKPSPTTAQHVFDDLKGKINFILDAGHCDVGVESTVVDGLHDPPLILRPGGVSLAEFVAHGREQGNRFAYTAIGYKRHKRTGTPGQQQSLSPSPNSASPSASTSSSTTSTASESSPAQQQDTTNHYLLNDDDDTEAPRAPGMKYRHYAPKGRLILFSEPAVRAGKVQTKFDELLAETTTAAAQETGEKNINIGIISCHWASFAGLAGLSSPAQSSSSSVVSNSIYAPLTSIATLTETNNNVKVTVYDVRIGSDIKNLAHSLFGVLRLFDDLDCRFIFAETVQQQQQSGLDGRNGSGNDSTSTSTTSCTRDIYDAVIDRIEKAAAERVD</sequence>
<dbReference type="EMBL" id="JAJGCB010000030">
    <property type="protein sequence ID" value="KAJ8986914.1"/>
    <property type="molecule type" value="Genomic_DNA"/>
</dbReference>
<dbReference type="SUPFAM" id="SSF55821">
    <property type="entry name" value="YrdC/RibB"/>
    <property type="match status" value="1"/>
</dbReference>
<dbReference type="PANTHER" id="PTHR17490">
    <property type="entry name" value="SUA5"/>
    <property type="match status" value="1"/>
</dbReference>
<evidence type="ECO:0000259" key="14">
    <source>
        <dbReference type="PROSITE" id="PS51163"/>
    </source>
</evidence>
<comment type="caution">
    <text evidence="15">The sequence shown here is derived from an EMBL/GenBank/DDBJ whole genome shotgun (WGS) entry which is preliminary data.</text>
</comment>
<feature type="region of interest" description="Disordered" evidence="13">
    <location>
        <begin position="541"/>
        <end position="560"/>
    </location>
</feature>
<name>A0AAN6EKQ9_EXODE</name>
<dbReference type="Pfam" id="PF01300">
    <property type="entry name" value="Sua5_yciO_yrdC"/>
    <property type="match status" value="1"/>
</dbReference>
<evidence type="ECO:0000256" key="2">
    <source>
        <dbReference type="ARBA" id="ARBA00007663"/>
    </source>
</evidence>
<evidence type="ECO:0000256" key="12">
    <source>
        <dbReference type="ARBA" id="ARBA00048366"/>
    </source>
</evidence>
<keyword evidence="6" id="KW-0808">Transferase</keyword>
<accession>A0AAN6EKQ9</accession>
<protein>
    <recommendedName>
        <fullName evidence="4">Threonylcarbamoyl-AMP synthase</fullName>
        <ecNumber evidence="3">2.7.7.87</ecNumber>
    </recommendedName>
    <alternativeName>
        <fullName evidence="11">L-threonylcarbamoyladenylate synthase</fullName>
    </alternativeName>
</protein>
<keyword evidence="5" id="KW-0963">Cytoplasm</keyword>
<organism evidence="15 16">
    <name type="scientific">Exophiala dermatitidis</name>
    <name type="common">Black yeast-like fungus</name>
    <name type="synonym">Wangiella dermatitidis</name>
    <dbReference type="NCBI Taxonomy" id="5970"/>
    <lineage>
        <taxon>Eukaryota</taxon>
        <taxon>Fungi</taxon>
        <taxon>Dikarya</taxon>
        <taxon>Ascomycota</taxon>
        <taxon>Pezizomycotina</taxon>
        <taxon>Eurotiomycetes</taxon>
        <taxon>Chaetothyriomycetidae</taxon>
        <taxon>Chaetothyriales</taxon>
        <taxon>Herpotrichiellaceae</taxon>
        <taxon>Exophiala</taxon>
    </lineage>
</organism>
<evidence type="ECO:0000313" key="16">
    <source>
        <dbReference type="Proteomes" id="UP001161757"/>
    </source>
</evidence>
<dbReference type="GO" id="GO:0061710">
    <property type="term" value="F:L-threonylcarbamoyladenylate synthase"/>
    <property type="evidence" value="ECO:0007669"/>
    <property type="project" value="UniProtKB-EC"/>
</dbReference>
<feature type="domain" description="YrdC-like" evidence="14">
    <location>
        <begin position="109"/>
        <end position="307"/>
    </location>
</feature>
<evidence type="ECO:0000256" key="13">
    <source>
        <dbReference type="SAM" id="MobiDB-lite"/>
    </source>
</evidence>
<comment type="subcellular location">
    <subcellularLocation>
        <location evidence="1">Cytoplasm</location>
    </subcellularLocation>
</comment>
<reference evidence="15" key="1">
    <citation type="submission" date="2023-01" db="EMBL/GenBank/DDBJ databases">
        <title>Exophiala dermititidis isolated from Cystic Fibrosis Patient.</title>
        <authorList>
            <person name="Kurbessoian T."/>
            <person name="Crocker A."/>
            <person name="Murante D."/>
            <person name="Hogan D.A."/>
            <person name="Stajich J.E."/>
        </authorList>
    </citation>
    <scope>NUCLEOTIDE SEQUENCE</scope>
    <source>
        <strain evidence="15">Ex8</strain>
    </source>
</reference>
<comment type="similarity">
    <text evidence="2">Belongs to the SUA5 family.</text>
</comment>
<evidence type="ECO:0000256" key="6">
    <source>
        <dbReference type="ARBA" id="ARBA00022679"/>
    </source>
</evidence>
<dbReference type="GO" id="GO:0008033">
    <property type="term" value="P:tRNA processing"/>
    <property type="evidence" value="ECO:0007669"/>
    <property type="project" value="UniProtKB-KW"/>
</dbReference>
<gene>
    <name evidence="15" type="ORF">HRR80_009039</name>
</gene>
<feature type="compositionally biased region" description="Low complexity" evidence="13">
    <location>
        <begin position="341"/>
        <end position="375"/>
    </location>
</feature>
<dbReference type="Gene3D" id="3.90.870.10">
    <property type="entry name" value="DHBP synthase"/>
    <property type="match status" value="1"/>
</dbReference>
<evidence type="ECO:0000256" key="3">
    <source>
        <dbReference type="ARBA" id="ARBA00012584"/>
    </source>
</evidence>
<evidence type="ECO:0000256" key="8">
    <source>
        <dbReference type="ARBA" id="ARBA00022695"/>
    </source>
</evidence>
<dbReference type="GO" id="GO:0005524">
    <property type="term" value="F:ATP binding"/>
    <property type="evidence" value="ECO:0007669"/>
    <property type="project" value="UniProtKB-KW"/>
</dbReference>
<dbReference type="Gene3D" id="3.40.50.11030">
    <property type="entry name" value="Threonylcarbamoyl-AMP synthase, C-terminal domain"/>
    <property type="match status" value="1"/>
</dbReference>
<evidence type="ECO:0000256" key="11">
    <source>
        <dbReference type="ARBA" id="ARBA00029774"/>
    </source>
</evidence>
<dbReference type="InterPro" id="IPR050156">
    <property type="entry name" value="TC-AMP_synthase_SUA5"/>
</dbReference>
<dbReference type="Proteomes" id="UP001161757">
    <property type="component" value="Unassembled WGS sequence"/>
</dbReference>
<evidence type="ECO:0000256" key="5">
    <source>
        <dbReference type="ARBA" id="ARBA00022490"/>
    </source>
</evidence>
<dbReference type="EC" id="2.7.7.87" evidence="3"/>
<dbReference type="PROSITE" id="PS51163">
    <property type="entry name" value="YRDC"/>
    <property type="match status" value="1"/>
</dbReference>
<dbReference type="InterPro" id="IPR006070">
    <property type="entry name" value="Sua5-like_dom"/>
</dbReference>
<dbReference type="GO" id="GO:0003725">
    <property type="term" value="F:double-stranded RNA binding"/>
    <property type="evidence" value="ECO:0007669"/>
    <property type="project" value="InterPro"/>
</dbReference>
<dbReference type="InterPro" id="IPR005145">
    <property type="entry name" value="Sua5_C"/>
</dbReference>
<keyword evidence="7" id="KW-0819">tRNA processing</keyword>
<dbReference type="GO" id="GO:0006450">
    <property type="term" value="P:regulation of translational fidelity"/>
    <property type="evidence" value="ECO:0007669"/>
    <property type="project" value="TreeGrafter"/>
</dbReference>
<dbReference type="PANTHER" id="PTHR17490:SF16">
    <property type="entry name" value="THREONYLCARBAMOYL-AMP SYNTHASE"/>
    <property type="match status" value="1"/>
</dbReference>
<evidence type="ECO:0000256" key="7">
    <source>
        <dbReference type="ARBA" id="ARBA00022694"/>
    </source>
</evidence>
<dbReference type="InterPro" id="IPR017945">
    <property type="entry name" value="DHBP_synth_RibB-like_a/b_dom"/>
</dbReference>
<evidence type="ECO:0000256" key="1">
    <source>
        <dbReference type="ARBA" id="ARBA00004496"/>
    </source>
</evidence>
<evidence type="ECO:0000256" key="4">
    <source>
        <dbReference type="ARBA" id="ARBA00015492"/>
    </source>
</evidence>
<dbReference type="InterPro" id="IPR038385">
    <property type="entry name" value="Sua5/YwlC_C"/>
</dbReference>
<dbReference type="Pfam" id="PF03481">
    <property type="entry name" value="Sua5_C"/>
    <property type="match status" value="1"/>
</dbReference>
<dbReference type="GO" id="GO:0000049">
    <property type="term" value="F:tRNA binding"/>
    <property type="evidence" value="ECO:0007669"/>
    <property type="project" value="TreeGrafter"/>
</dbReference>
<evidence type="ECO:0000313" key="15">
    <source>
        <dbReference type="EMBL" id="KAJ8986914.1"/>
    </source>
</evidence>
<dbReference type="AlphaFoldDB" id="A0AAN6EKQ9"/>
<keyword evidence="9" id="KW-0547">Nucleotide-binding</keyword>
<evidence type="ECO:0000256" key="9">
    <source>
        <dbReference type="ARBA" id="ARBA00022741"/>
    </source>
</evidence>
<dbReference type="NCBIfam" id="TIGR00057">
    <property type="entry name" value="L-threonylcarbamoyladenylate synthase"/>
    <property type="match status" value="1"/>
</dbReference>